<feature type="compositionally biased region" description="Low complexity" evidence="1">
    <location>
        <begin position="40"/>
        <end position="49"/>
    </location>
</feature>
<organism evidence="2 3">
    <name type="scientific">Ditylenchus dipsaci</name>
    <dbReference type="NCBI Taxonomy" id="166011"/>
    <lineage>
        <taxon>Eukaryota</taxon>
        <taxon>Metazoa</taxon>
        <taxon>Ecdysozoa</taxon>
        <taxon>Nematoda</taxon>
        <taxon>Chromadorea</taxon>
        <taxon>Rhabditida</taxon>
        <taxon>Tylenchina</taxon>
        <taxon>Tylenchomorpha</taxon>
        <taxon>Sphaerularioidea</taxon>
        <taxon>Anguinidae</taxon>
        <taxon>Anguininae</taxon>
        <taxon>Ditylenchus</taxon>
    </lineage>
</organism>
<evidence type="ECO:0000256" key="1">
    <source>
        <dbReference type="SAM" id="MobiDB-lite"/>
    </source>
</evidence>
<sequence length="146" mass="16421">MTLAVEPDIVQDRAIDFHRKAAAAIKLIKETGSKDKKAAKASSKAAKGALPKRAKNRSNQKLLTTRKPKRVWKRRKSGEKEPLEEKFQELSTETGQKIVLLNQTHEDSTNEKAVRVPAVRAHDDASEVPLTTKSWRLNQVKPSYLL</sequence>
<dbReference type="AlphaFoldDB" id="A0A915D3X9"/>
<proteinExistence type="predicted"/>
<name>A0A915D3X9_9BILA</name>
<dbReference type="Proteomes" id="UP000887574">
    <property type="component" value="Unplaced"/>
</dbReference>
<feature type="compositionally biased region" description="Basic and acidic residues" evidence="1">
    <location>
        <begin position="78"/>
        <end position="88"/>
    </location>
</feature>
<feature type="region of interest" description="Disordered" evidence="1">
    <location>
        <begin position="32"/>
        <end position="88"/>
    </location>
</feature>
<feature type="compositionally biased region" description="Basic residues" evidence="1">
    <location>
        <begin position="50"/>
        <end position="77"/>
    </location>
</feature>
<accession>A0A915D3X9</accession>
<keyword evidence="2" id="KW-1185">Reference proteome</keyword>
<protein>
    <submittedName>
        <fullName evidence="3">Uncharacterized protein</fullName>
    </submittedName>
</protein>
<evidence type="ECO:0000313" key="3">
    <source>
        <dbReference type="WBParaSite" id="jg15122"/>
    </source>
</evidence>
<dbReference type="WBParaSite" id="jg15122">
    <property type="protein sequence ID" value="jg15122"/>
    <property type="gene ID" value="jg15122"/>
</dbReference>
<reference evidence="3" key="1">
    <citation type="submission" date="2022-11" db="UniProtKB">
        <authorList>
            <consortium name="WormBaseParasite"/>
        </authorList>
    </citation>
    <scope>IDENTIFICATION</scope>
</reference>
<evidence type="ECO:0000313" key="2">
    <source>
        <dbReference type="Proteomes" id="UP000887574"/>
    </source>
</evidence>